<name>A0A316V4Y0_9BASI</name>
<dbReference type="PANTHER" id="PTHR37739">
    <property type="entry name" value="KINESIN-LIKE PROTEIN KIN-12D"/>
    <property type="match status" value="1"/>
</dbReference>
<evidence type="ECO:0000256" key="7">
    <source>
        <dbReference type="SAM" id="MobiDB-lite"/>
    </source>
</evidence>
<feature type="region of interest" description="Disordered" evidence="7">
    <location>
        <begin position="408"/>
        <end position="593"/>
    </location>
</feature>
<dbReference type="InParanoid" id="A0A316V4Y0"/>
<feature type="compositionally biased region" description="Acidic residues" evidence="7">
    <location>
        <begin position="521"/>
        <end position="532"/>
    </location>
</feature>
<protein>
    <submittedName>
        <fullName evidence="8">Uncharacterized protein</fullName>
    </submittedName>
</protein>
<evidence type="ECO:0000313" key="8">
    <source>
        <dbReference type="EMBL" id="PWN32617.1"/>
    </source>
</evidence>
<dbReference type="PANTHER" id="PTHR37739:SF16">
    <property type="entry name" value="KINESIN-LIKE PROTEIN"/>
    <property type="match status" value="1"/>
</dbReference>
<evidence type="ECO:0000256" key="6">
    <source>
        <dbReference type="SAM" id="Coils"/>
    </source>
</evidence>
<evidence type="ECO:0000256" key="5">
    <source>
        <dbReference type="ARBA" id="ARBA00023175"/>
    </source>
</evidence>
<feature type="region of interest" description="Disordered" evidence="7">
    <location>
        <begin position="1378"/>
        <end position="1425"/>
    </location>
</feature>
<feature type="region of interest" description="Disordered" evidence="7">
    <location>
        <begin position="906"/>
        <end position="934"/>
    </location>
</feature>
<feature type="compositionally biased region" description="Polar residues" evidence="7">
    <location>
        <begin position="1403"/>
        <end position="1425"/>
    </location>
</feature>
<dbReference type="GO" id="GO:0005874">
    <property type="term" value="C:microtubule"/>
    <property type="evidence" value="ECO:0007669"/>
    <property type="project" value="UniProtKB-KW"/>
</dbReference>
<feature type="compositionally biased region" description="Polar residues" evidence="7">
    <location>
        <begin position="1384"/>
        <end position="1393"/>
    </location>
</feature>
<keyword evidence="3" id="KW-0067">ATP-binding</keyword>
<reference evidence="8 9" key="1">
    <citation type="journal article" date="2018" name="Mol. Biol. Evol.">
        <title>Broad Genomic Sampling Reveals a Smut Pathogenic Ancestry of the Fungal Clade Ustilaginomycotina.</title>
        <authorList>
            <person name="Kijpornyongpan T."/>
            <person name="Mondo S.J."/>
            <person name="Barry K."/>
            <person name="Sandor L."/>
            <person name="Lee J."/>
            <person name="Lipzen A."/>
            <person name="Pangilinan J."/>
            <person name="LaButti K."/>
            <person name="Hainaut M."/>
            <person name="Henrissat B."/>
            <person name="Grigoriev I.V."/>
            <person name="Spatafora J.W."/>
            <person name="Aime M.C."/>
        </authorList>
    </citation>
    <scope>NUCLEOTIDE SEQUENCE [LARGE SCALE GENOMIC DNA]</scope>
    <source>
        <strain evidence="8 9">MCA 3882</strain>
    </source>
</reference>
<keyword evidence="4 6" id="KW-0175">Coiled coil</keyword>
<dbReference type="InterPro" id="IPR044986">
    <property type="entry name" value="KIF15/KIN-12"/>
</dbReference>
<evidence type="ECO:0000256" key="3">
    <source>
        <dbReference type="ARBA" id="ARBA00022840"/>
    </source>
</evidence>
<feature type="compositionally biased region" description="Basic and acidic residues" evidence="7">
    <location>
        <begin position="422"/>
        <end position="437"/>
    </location>
</feature>
<evidence type="ECO:0000256" key="1">
    <source>
        <dbReference type="ARBA" id="ARBA00022701"/>
    </source>
</evidence>
<evidence type="ECO:0000256" key="4">
    <source>
        <dbReference type="ARBA" id="ARBA00023054"/>
    </source>
</evidence>
<dbReference type="EMBL" id="KZ819605">
    <property type="protein sequence ID" value="PWN32617.1"/>
    <property type="molecule type" value="Genomic_DNA"/>
</dbReference>
<feature type="compositionally biased region" description="Low complexity" evidence="7">
    <location>
        <begin position="67"/>
        <end position="80"/>
    </location>
</feature>
<feature type="region of interest" description="Disordered" evidence="7">
    <location>
        <begin position="344"/>
        <end position="386"/>
    </location>
</feature>
<feature type="region of interest" description="Disordered" evidence="7">
    <location>
        <begin position="849"/>
        <end position="871"/>
    </location>
</feature>
<feature type="coiled-coil region" evidence="6">
    <location>
        <begin position="1168"/>
        <end position="1358"/>
    </location>
</feature>
<gene>
    <name evidence="8" type="ORF">FA14DRAFT_161977</name>
</gene>
<feature type="compositionally biased region" description="Acidic residues" evidence="7">
    <location>
        <begin position="559"/>
        <end position="576"/>
    </location>
</feature>
<evidence type="ECO:0000256" key="2">
    <source>
        <dbReference type="ARBA" id="ARBA00022741"/>
    </source>
</evidence>
<feature type="compositionally biased region" description="Polar residues" evidence="7">
    <location>
        <begin position="1"/>
        <end position="14"/>
    </location>
</feature>
<feature type="region of interest" description="Disordered" evidence="7">
    <location>
        <begin position="1"/>
        <end position="33"/>
    </location>
</feature>
<feature type="compositionally biased region" description="Gly residues" evidence="7">
    <location>
        <begin position="349"/>
        <end position="361"/>
    </location>
</feature>
<dbReference type="GO" id="GO:0005524">
    <property type="term" value="F:ATP binding"/>
    <property type="evidence" value="ECO:0007669"/>
    <property type="project" value="UniProtKB-KW"/>
</dbReference>
<feature type="compositionally biased region" description="Acidic residues" evidence="7">
    <location>
        <begin position="916"/>
        <end position="934"/>
    </location>
</feature>
<organism evidence="8 9">
    <name type="scientific">Meira miltonrushii</name>
    <dbReference type="NCBI Taxonomy" id="1280837"/>
    <lineage>
        <taxon>Eukaryota</taxon>
        <taxon>Fungi</taxon>
        <taxon>Dikarya</taxon>
        <taxon>Basidiomycota</taxon>
        <taxon>Ustilaginomycotina</taxon>
        <taxon>Exobasidiomycetes</taxon>
        <taxon>Exobasidiales</taxon>
        <taxon>Brachybasidiaceae</taxon>
        <taxon>Meira</taxon>
    </lineage>
</organism>
<dbReference type="GeneID" id="37021148"/>
<feature type="region of interest" description="Disordered" evidence="7">
    <location>
        <begin position="66"/>
        <end position="86"/>
    </location>
</feature>
<feature type="region of interest" description="Disordered" evidence="7">
    <location>
        <begin position="617"/>
        <end position="685"/>
    </location>
</feature>
<keyword evidence="5" id="KW-0505">Motor protein</keyword>
<feature type="region of interest" description="Disordered" evidence="7">
    <location>
        <begin position="42"/>
        <end position="61"/>
    </location>
</feature>
<keyword evidence="2" id="KW-0547">Nucleotide-binding</keyword>
<feature type="compositionally biased region" description="Polar residues" evidence="7">
    <location>
        <begin position="457"/>
        <end position="471"/>
    </location>
</feature>
<keyword evidence="1" id="KW-0493">Microtubule</keyword>
<sequence length="1471" mass="160250">MNTFPTNGSYQYRNDQYGRYPGPPSPGGLGSAMMSANAATFQPGRGMPGLSPRGSFGEQGTPMYAYQQRSQSGSTQGQRSPASSGLSLNAAAPAFQMGGNGGGMQRTLLSPGGMSPIMGGLPSPGGLSPSSPNARIASSPNIVVESAGFPFGVNNNNGGGWGAASINGNRQTRKGRGPPPVIQPIRTTGHNSTPSVSLNPAAFAAALASQKPKRKVTVKLPIEIELEGQENVFRHTITEEKEGDQRDDAVNALRKHWIRREPLSSVNVNDVGQITPSDCILSRDTFPSLNDNGHGLPDFVDIFLPGQSAWEEVRETFALERMEKEALQAAAAAKEAEKFDTSDEIDAGWGLGTGGGDGGTFGLSPDKQRNRYSNEEVSPLNDILTPRRAAHMTTMSLSLSSSGKPFGPATLTALGLPSPSEKQGDEKAYSDSEDRSEPALGARPRVDRQASDPAILSNISTPTKSSHNKNMSWRDLGRGFGYDIPEADEEDLSDDEEVSQTMQSSKRTLEHDLDMQSNPSEDADASDLDEDVDKTNGPSWLKERRQVSNMPFKAITGDESIDNGMQEDSDELETLSEDYSNPSDEEAARAEKRLQRAERLAAKEAENFDRDHLLFAGNRPRAGTAETFASSTLGGGTWHPQSDTDPHAGRPSVSSDINVMSRGPLDSASTFRANAPAFTPSDPNLTAKAPDHFRLPSIANSSFGGSFKGSTSMRGNLNAAAPSFVPGSFTFTAPSNAPKLPQLSSAPTLIPSRESQGREKRVRHQGGEQAGADEDALMVGSPPRPKPSAASVPSALRDGDAINGTSAPPFNSSIPGNSSGIAALNAAPQPTLGTFSFQPTAAPFHPTIGRNAGRAGIPSFEPPATEDRLSTVPQTSFTFSLPRSQSISLRRPDEPSPFMKPIDIPKREREELISNPDDEIRFDDDEEDGDDDDDTVSDIIEELGERMDRALEGWAGKILDEVTIMGQVRPVNMVTLDSLERKTLVEAFSREIGNLLADHNDVLEQRFMELKEDEQAEQSSRIVQEKLETLLEHVRKIEESAPSDAIVASQKAEDAEGESTLDKQIGSLGDKVASLLMEHHDRLQERLSQLSTQAQADEPLRLVQEKIGLLFDHVQKLEGRTSDDIINASKGELAFDRQIGALDEKVVKLLADHHSHLQERHTQAEKSSQVVQENIETLLAHVRKLEENRRDDVALALSRAAKAEGELAALEKRISDQDTKIGNLQQVNATQKQKAAQSGQKLSETEKRIRELEASDRELHVARARLQDMEGRLADRADLEKRLQNSTESEARLREELAGYQARFLDMERDLMSMRETLVGKDELEQSQADLTSAREELAELRGQLGERDRRIQEQKEQYDHQIDLQVQRQNMLVQQIDRGQHLARSSSTTKMPDQNGLPHSPSHGSTTWASIYAPSSGSNENQKSTFVDQSFDSTRNNLNDTVFSSHQMRSNLSNISNSRAVELSNDGWWS</sequence>
<evidence type="ECO:0000313" key="9">
    <source>
        <dbReference type="Proteomes" id="UP000245771"/>
    </source>
</evidence>
<accession>A0A316V4Y0</accession>
<proteinExistence type="predicted"/>
<feature type="compositionally biased region" description="Acidic residues" evidence="7">
    <location>
        <begin position="485"/>
        <end position="498"/>
    </location>
</feature>
<keyword evidence="9" id="KW-1185">Reference proteome</keyword>
<dbReference type="OrthoDB" id="3357224at2759"/>
<dbReference type="STRING" id="1280837.A0A316V4Y0"/>
<feature type="region of interest" description="Disordered" evidence="7">
    <location>
        <begin position="736"/>
        <end position="806"/>
    </location>
</feature>
<dbReference type="RefSeq" id="XP_025352919.1">
    <property type="nucleotide sequence ID" value="XM_025499367.1"/>
</dbReference>
<dbReference type="Proteomes" id="UP000245771">
    <property type="component" value="Unassembled WGS sequence"/>
</dbReference>